<dbReference type="InterPro" id="IPR018181">
    <property type="entry name" value="Heat_shock_70_CS"/>
</dbReference>
<organism evidence="2 3">
    <name type="scientific">Sulfuracidifex tepidarius</name>
    <dbReference type="NCBI Taxonomy" id="1294262"/>
    <lineage>
        <taxon>Archaea</taxon>
        <taxon>Thermoproteota</taxon>
        <taxon>Thermoprotei</taxon>
        <taxon>Sulfolobales</taxon>
        <taxon>Sulfolobaceae</taxon>
        <taxon>Sulfuracidifex</taxon>
    </lineage>
</organism>
<sequence>MITMLSAVIDAGFNSFRLSIFQVFPNGTFRNVGSVKSFVRLGEGLKEGDPVPEGKIEEASRALQGFSRVIESKSIKNVTAVGTSAFRFASNGKEVAERLSSSLGHEIRIITGEEEGKFSTIGVMNTLPVVEGLVFDLGGGSLELTLVKDRKIADVKQFPLGALKLSGKPEEAIRKEIRSAISSMNLKEGIKVFGSGGNLRAIAKLDIKTKGRMIKSVHGYHISSKVISRYSRLLNSMGVKERAGLPGIDEGRAVTINTGALIVDEILSSVKASGVTISAFGLREGLLMGEEVKSLTQLRRMWLSFFSYSLGLDPSLFTISEDSVEDYVAFLVMNMQVAGFISKYSSCMDILRSTTLPGFSREEIRLMLTLCSVASKGKVKKKFYKLVREQIKKKDLYEKAMKVRTKVREFNPWN</sequence>
<name>A0A510DU34_9CREN</name>
<evidence type="ECO:0000313" key="2">
    <source>
        <dbReference type="EMBL" id="BBG23746.1"/>
    </source>
</evidence>
<protein>
    <submittedName>
        <fullName evidence="2">Guanosine-5'-triphosphate,3'-diphosphate pyrophosphatase</fullName>
    </submittedName>
</protein>
<dbReference type="InterPro" id="IPR003695">
    <property type="entry name" value="Ppx_GppA_N"/>
</dbReference>
<dbReference type="PANTHER" id="PTHR30005:SF0">
    <property type="entry name" value="RETROGRADE REGULATION PROTEIN 2"/>
    <property type="match status" value="1"/>
</dbReference>
<dbReference type="InterPro" id="IPR043129">
    <property type="entry name" value="ATPase_NBD"/>
</dbReference>
<dbReference type="GO" id="GO:0006357">
    <property type="term" value="P:regulation of transcription by RNA polymerase II"/>
    <property type="evidence" value="ECO:0007669"/>
    <property type="project" value="TreeGrafter"/>
</dbReference>
<dbReference type="Proteomes" id="UP000322983">
    <property type="component" value="Chromosome"/>
</dbReference>
<dbReference type="SUPFAM" id="SSF53067">
    <property type="entry name" value="Actin-like ATPase domain"/>
    <property type="match status" value="2"/>
</dbReference>
<dbReference type="InterPro" id="IPR050273">
    <property type="entry name" value="GppA/Ppx_hydrolase"/>
</dbReference>
<reference evidence="2 3" key="1">
    <citation type="journal article" date="2020" name="Int. J. Syst. Evol. Microbiol.">
        <title>Sulfuracidifex tepidarius gen. nov., sp. nov. and transfer of Sulfolobus metallicus Huber and Stetter 1992 to the genus Sulfuracidifex as Sulfuracidifex metallicus comb. nov.</title>
        <authorList>
            <person name="Itoh T."/>
            <person name="Miura T."/>
            <person name="Sakai H.D."/>
            <person name="Kato S."/>
            <person name="Ohkuma M."/>
            <person name="Takashina T."/>
        </authorList>
    </citation>
    <scope>NUCLEOTIDE SEQUENCE [LARGE SCALE GENOMIC DNA]</scope>
    <source>
        <strain evidence="2 3">IC-006</strain>
    </source>
</reference>
<dbReference type="Gene3D" id="3.30.420.40">
    <property type="match status" value="1"/>
</dbReference>
<accession>A0A510DU34</accession>
<evidence type="ECO:0000259" key="1">
    <source>
        <dbReference type="Pfam" id="PF02541"/>
    </source>
</evidence>
<dbReference type="CDD" id="cd24052">
    <property type="entry name" value="ASKHA_NBD_HpPPX-GppA-like"/>
    <property type="match status" value="1"/>
</dbReference>
<dbReference type="EMBL" id="AP018929">
    <property type="protein sequence ID" value="BBG23746.1"/>
    <property type="molecule type" value="Genomic_DNA"/>
</dbReference>
<keyword evidence="3" id="KW-1185">Reference proteome</keyword>
<gene>
    <name evidence="2" type="ORF">IC006_1038</name>
</gene>
<feature type="domain" description="Ppx/GppA phosphatase N-terminal" evidence="1">
    <location>
        <begin position="27"/>
        <end position="291"/>
    </location>
</feature>
<dbReference type="KEGG" id="step:IC006_1038"/>
<evidence type="ECO:0000313" key="3">
    <source>
        <dbReference type="Proteomes" id="UP000322983"/>
    </source>
</evidence>
<proteinExistence type="predicted"/>
<dbReference type="AlphaFoldDB" id="A0A510DU34"/>
<dbReference type="PANTHER" id="PTHR30005">
    <property type="entry name" value="EXOPOLYPHOSPHATASE"/>
    <property type="match status" value="1"/>
</dbReference>
<dbReference type="PROSITE" id="PS00329">
    <property type="entry name" value="HSP70_2"/>
    <property type="match status" value="1"/>
</dbReference>
<dbReference type="Pfam" id="PF02541">
    <property type="entry name" value="Ppx-GppA"/>
    <property type="match status" value="1"/>
</dbReference>
<dbReference type="Gene3D" id="3.30.420.150">
    <property type="entry name" value="Exopolyphosphatase. Domain 2"/>
    <property type="match status" value="1"/>
</dbReference>
<dbReference type="STRING" id="1294262.GCA_001316085_02463"/>